<dbReference type="EMBL" id="CAJNJA010024757">
    <property type="protein sequence ID" value="CAE7531744.1"/>
    <property type="molecule type" value="Genomic_DNA"/>
</dbReference>
<protein>
    <submittedName>
        <fullName evidence="3">RE1 protein</fullName>
    </submittedName>
</protein>
<dbReference type="AlphaFoldDB" id="A0A812TQC7"/>
<comment type="caution">
    <text evidence="3">The sequence shown here is derived from an EMBL/GenBank/DDBJ whole genome shotgun (WGS) entry which is preliminary data.</text>
</comment>
<feature type="non-terminal residue" evidence="3">
    <location>
        <position position="1"/>
    </location>
</feature>
<organism evidence="3 4">
    <name type="scientific">Symbiodinium necroappetens</name>
    <dbReference type="NCBI Taxonomy" id="1628268"/>
    <lineage>
        <taxon>Eukaryota</taxon>
        <taxon>Sar</taxon>
        <taxon>Alveolata</taxon>
        <taxon>Dinophyceae</taxon>
        <taxon>Suessiales</taxon>
        <taxon>Symbiodiniaceae</taxon>
        <taxon>Symbiodinium</taxon>
    </lineage>
</organism>
<name>A0A812TQC7_9DINO</name>
<dbReference type="Pfam" id="PF07727">
    <property type="entry name" value="RVT_2"/>
    <property type="match status" value="1"/>
</dbReference>
<dbReference type="Proteomes" id="UP000601435">
    <property type="component" value="Unassembled WGS sequence"/>
</dbReference>
<proteinExistence type="predicted"/>
<feature type="region of interest" description="Disordered" evidence="1">
    <location>
        <begin position="247"/>
        <end position="330"/>
    </location>
</feature>
<gene>
    <name evidence="3" type="primary">RE1</name>
    <name evidence="3" type="ORF">SNEC2469_LOCUS15277</name>
</gene>
<keyword evidence="4" id="KW-1185">Reference proteome</keyword>
<reference evidence="3" key="1">
    <citation type="submission" date="2021-02" db="EMBL/GenBank/DDBJ databases">
        <authorList>
            <person name="Dougan E. K."/>
            <person name="Rhodes N."/>
            <person name="Thang M."/>
            <person name="Chan C."/>
        </authorList>
    </citation>
    <scope>NUCLEOTIDE SEQUENCE</scope>
</reference>
<evidence type="ECO:0000259" key="2">
    <source>
        <dbReference type="Pfam" id="PF07727"/>
    </source>
</evidence>
<evidence type="ECO:0000313" key="3">
    <source>
        <dbReference type="EMBL" id="CAE7531744.1"/>
    </source>
</evidence>
<accession>A0A812TQC7</accession>
<dbReference type="InterPro" id="IPR013103">
    <property type="entry name" value="RVT_2"/>
</dbReference>
<feature type="non-terminal residue" evidence="3">
    <location>
        <position position="947"/>
    </location>
</feature>
<dbReference type="OrthoDB" id="446327at2759"/>
<feature type="compositionally biased region" description="Acidic residues" evidence="1">
    <location>
        <begin position="305"/>
        <end position="318"/>
    </location>
</feature>
<feature type="domain" description="Reverse transcriptase Ty1/copia-type" evidence="2">
    <location>
        <begin position="556"/>
        <end position="672"/>
    </location>
</feature>
<evidence type="ECO:0000256" key="1">
    <source>
        <dbReference type="SAM" id="MobiDB-lite"/>
    </source>
</evidence>
<sequence>GGEWESDFIQLLEPHSIHSEFVGSHSPWSNGYAERHGALLGAAVQANVDEKQLTGRSHMKLGLSCACQAKNSVISRGGHSAHFLVFGRQAAYPELLDDEVWARKSLGFALSIEGEAARAAELRAASKVALLRGDVLEKIKRALRRAPAGERYKKDLGCWRGPAVVLMAEGANLKGATVEDANRQDLREESAEMDLAKGYIDMTQDDPPPLEVEAPFSVEGPDLAAKRRLNGSGRKPTEARRMMAGLKSVKKILKGPLDPKQRRRLLPQWRPKKGRTTDDSPAHPPGVPSEECAEEPVPERVVADPEQEDLPDGPEWQEEASNRNPLDDLPFQFRKRAREDEPEDHEAKRVRTTDFANYVMVALAEEELKGEAASANEWLPRSEVTRLGALLDMPLTSVRLHRAPRKRFQRPGGRGTKKRVTVMFGTDPGQVMVAQETLQQVAERPARRSPHLWRGISLFVAGKKSKIKKGNLQGSQLYLRKINRTFVVHTEDTELTEAASKAKANGKELDPRFFSQEEQKAFDEADKKEWEGWVCNHVVEEINPEEAKRIPRSRVFAIPARLVRTNKVQAGEKGLTAKSRIVLPGHLDPDMGTIRTDAPTTQMSAVRLAVAIGLMYGWDFLLFDVSTAFLSGKAVDRDLYVRPPRDLKCVNAAVLWKILKSAYGLSEVPWAPATFVKRRGTDVVAILCLHVDDGFLAAKKGKEIQEAREEINKLFSIKEWQAVNHEPKAYLGMKIFLVDGIFFNDMKEYVLEIRPPVCDPKASEERALEHSELREFRRLEAQLRWPVHLVMPEFLYSVSALAQRVSKAQVKDLRQARDTLKEVQQAAARGQAVLKFERLKKDALLVSFFDASLGKAADHTAQRGEVHFLADSDVLQGQGRACILEFHSNKIARVVRSSLAAEGASMAACTDRLVYNMKLYDVLKNGSLEVSPTWRRELGSTGHIVTD</sequence>
<feature type="compositionally biased region" description="Basic residues" evidence="1">
    <location>
        <begin position="261"/>
        <end position="274"/>
    </location>
</feature>
<evidence type="ECO:0000313" key="4">
    <source>
        <dbReference type="Proteomes" id="UP000601435"/>
    </source>
</evidence>